<feature type="transmembrane region" description="Helical" evidence="7">
    <location>
        <begin position="278"/>
        <end position="311"/>
    </location>
</feature>
<dbReference type="PANTHER" id="PTHR23517">
    <property type="entry name" value="RESISTANCE PROTEIN MDTM, PUTATIVE-RELATED-RELATED"/>
    <property type="match status" value="1"/>
</dbReference>
<dbReference type="Pfam" id="PF07690">
    <property type="entry name" value="MFS_1"/>
    <property type="match status" value="1"/>
</dbReference>
<dbReference type="InParanoid" id="A0A545ANR1"/>
<comment type="caution">
    <text evidence="8">The sequence shown here is derived from an EMBL/GenBank/DDBJ whole genome shotgun (WGS) entry which is preliminary data.</text>
</comment>
<feature type="transmembrane region" description="Helical" evidence="7">
    <location>
        <begin position="369"/>
        <end position="388"/>
    </location>
</feature>
<feature type="transmembrane region" description="Helical" evidence="7">
    <location>
        <begin position="317"/>
        <end position="335"/>
    </location>
</feature>
<dbReference type="GO" id="GO:0022857">
    <property type="term" value="F:transmembrane transporter activity"/>
    <property type="evidence" value="ECO:0007669"/>
    <property type="project" value="InterPro"/>
</dbReference>
<dbReference type="InterPro" id="IPR050171">
    <property type="entry name" value="MFS_Transporters"/>
</dbReference>
<keyword evidence="5 7" id="KW-1133">Transmembrane helix</keyword>
<evidence type="ECO:0000256" key="1">
    <source>
        <dbReference type="ARBA" id="ARBA00004651"/>
    </source>
</evidence>
<name>A0A545ANR1_9ACTN</name>
<feature type="transmembrane region" description="Helical" evidence="7">
    <location>
        <begin position="342"/>
        <end position="363"/>
    </location>
</feature>
<feature type="transmembrane region" description="Helical" evidence="7">
    <location>
        <begin position="46"/>
        <end position="65"/>
    </location>
</feature>
<keyword evidence="3" id="KW-1003">Cell membrane</keyword>
<dbReference type="PANTHER" id="PTHR23517:SF2">
    <property type="entry name" value="MULTIDRUG RESISTANCE PROTEIN MDTH"/>
    <property type="match status" value="1"/>
</dbReference>
<evidence type="ECO:0000256" key="5">
    <source>
        <dbReference type="ARBA" id="ARBA00022989"/>
    </source>
</evidence>
<proteinExistence type="predicted"/>
<reference evidence="8 9" key="1">
    <citation type="submission" date="2019-07" db="EMBL/GenBank/DDBJ databases">
        <title>Cryptosporangium phraense sp. nov., isolated from plant litter.</title>
        <authorList>
            <person name="Suriyachadkun C."/>
        </authorList>
    </citation>
    <scope>NUCLEOTIDE SEQUENCE [LARGE SCALE GENOMIC DNA]</scope>
    <source>
        <strain evidence="8 9">A-T 5661</strain>
    </source>
</reference>
<accession>A0A545ANR1</accession>
<evidence type="ECO:0000256" key="7">
    <source>
        <dbReference type="SAM" id="Phobius"/>
    </source>
</evidence>
<dbReference type="EMBL" id="VIRS01000015">
    <property type="protein sequence ID" value="TQS42957.1"/>
    <property type="molecule type" value="Genomic_DNA"/>
</dbReference>
<keyword evidence="2" id="KW-0813">Transport</keyword>
<dbReference type="InterPro" id="IPR036259">
    <property type="entry name" value="MFS_trans_sf"/>
</dbReference>
<feature type="transmembrane region" description="Helical" evidence="7">
    <location>
        <begin position="142"/>
        <end position="160"/>
    </location>
</feature>
<feature type="transmembrane region" description="Helical" evidence="7">
    <location>
        <begin position="12"/>
        <end position="40"/>
    </location>
</feature>
<dbReference type="OrthoDB" id="6803299at2"/>
<keyword evidence="9" id="KW-1185">Reference proteome</keyword>
<dbReference type="SUPFAM" id="SSF103473">
    <property type="entry name" value="MFS general substrate transporter"/>
    <property type="match status" value="1"/>
</dbReference>
<evidence type="ECO:0000256" key="2">
    <source>
        <dbReference type="ARBA" id="ARBA00022448"/>
    </source>
</evidence>
<protein>
    <submittedName>
        <fullName evidence="8">MFS transporter</fullName>
    </submittedName>
</protein>
<feature type="transmembrane region" description="Helical" evidence="7">
    <location>
        <begin position="77"/>
        <end position="95"/>
    </location>
</feature>
<sequence length="404" mass="41128">MRELWPASGPERALTLATLVSSFGFAAFVTASGLFFVRFVHLDPKVVGAGLAVAGVVALAGPLLFGRLCDSIDPRTLTLWLFVVQAVLLVGYAFVRSAPMFVVVLTAVTFVDRGCWVARSVLVSRVAGSDGRVRFKAQQRAVFNTGAALGALAAAVPLQLDTRPAYLALLGAYVVSCAVAAVCVAAIPRSAGASPGSPGWVAVRDPAYLASSLLSGLLMLHHSLLVIALPLWIVRSTSAPAALVGVLVALNTVLAVVLQVRLSGGAESVPGAARAGRLGALVLVPACLLLGSAASAGAAIAVALLVAGVVLLTLGELWTGAASWGLSYGLAPDALMGQYQGVFSLGVSVEGIVGPILATSVVLGWGMPGWAIVGGIFLVLGLLIGPVARWGSRTRAEEIVVAAE</sequence>
<evidence type="ECO:0000256" key="3">
    <source>
        <dbReference type="ARBA" id="ARBA00022475"/>
    </source>
</evidence>
<gene>
    <name evidence="8" type="ORF">FL583_21170</name>
</gene>
<comment type="subcellular location">
    <subcellularLocation>
        <location evidence="1">Cell membrane</location>
        <topology evidence="1">Multi-pass membrane protein</topology>
    </subcellularLocation>
</comment>
<feature type="transmembrane region" description="Helical" evidence="7">
    <location>
        <begin position="166"/>
        <end position="187"/>
    </location>
</feature>
<evidence type="ECO:0000256" key="4">
    <source>
        <dbReference type="ARBA" id="ARBA00022692"/>
    </source>
</evidence>
<dbReference type="Proteomes" id="UP000317982">
    <property type="component" value="Unassembled WGS sequence"/>
</dbReference>
<evidence type="ECO:0000256" key="6">
    <source>
        <dbReference type="ARBA" id="ARBA00023136"/>
    </source>
</evidence>
<dbReference type="AlphaFoldDB" id="A0A545ANR1"/>
<evidence type="ECO:0000313" key="8">
    <source>
        <dbReference type="EMBL" id="TQS42957.1"/>
    </source>
</evidence>
<feature type="transmembrane region" description="Helical" evidence="7">
    <location>
        <begin position="208"/>
        <end position="233"/>
    </location>
</feature>
<evidence type="ECO:0000313" key="9">
    <source>
        <dbReference type="Proteomes" id="UP000317982"/>
    </source>
</evidence>
<dbReference type="GO" id="GO:0005886">
    <property type="term" value="C:plasma membrane"/>
    <property type="evidence" value="ECO:0007669"/>
    <property type="project" value="UniProtKB-SubCell"/>
</dbReference>
<dbReference type="RefSeq" id="WP_142706444.1">
    <property type="nucleotide sequence ID" value="NZ_VIRS01000015.1"/>
</dbReference>
<feature type="transmembrane region" description="Helical" evidence="7">
    <location>
        <begin position="239"/>
        <end position="258"/>
    </location>
</feature>
<keyword evidence="4 7" id="KW-0812">Transmembrane</keyword>
<dbReference type="Gene3D" id="1.20.1250.20">
    <property type="entry name" value="MFS general substrate transporter like domains"/>
    <property type="match status" value="1"/>
</dbReference>
<keyword evidence="6 7" id="KW-0472">Membrane</keyword>
<dbReference type="InterPro" id="IPR011701">
    <property type="entry name" value="MFS"/>
</dbReference>
<organism evidence="8 9">
    <name type="scientific">Cryptosporangium phraense</name>
    <dbReference type="NCBI Taxonomy" id="2593070"/>
    <lineage>
        <taxon>Bacteria</taxon>
        <taxon>Bacillati</taxon>
        <taxon>Actinomycetota</taxon>
        <taxon>Actinomycetes</taxon>
        <taxon>Cryptosporangiales</taxon>
        <taxon>Cryptosporangiaceae</taxon>
        <taxon>Cryptosporangium</taxon>
    </lineage>
</organism>